<dbReference type="EMBL" id="BSWK01000001">
    <property type="protein sequence ID" value="GMB85836.1"/>
    <property type="molecule type" value="Genomic_DNA"/>
</dbReference>
<sequence length="65" mass="6739">MKKRAKQAELAKIAQSEAPIALYQSKNKQIKAIAVSKGLCELYGLPAAELLKQAAGPGPVCGSAS</sequence>
<gene>
    <name evidence="1" type="ORF">ME0900_02080</name>
</gene>
<evidence type="ECO:0000313" key="1">
    <source>
        <dbReference type="EMBL" id="GMB85836.1"/>
    </source>
</evidence>
<reference evidence="1" key="1">
    <citation type="submission" date="2023-04" db="EMBL/GenBank/DDBJ databases">
        <title>Draft genome sequences of Lactobacillus delbrueckii subsp. bulgaricus ME-900 and ME-901 with improved acid tolerance.</title>
        <authorList>
            <person name="Ishida T."/>
            <person name="Yamamoto E."/>
            <person name="Koizumi A."/>
            <person name="Fujiwara S."/>
            <person name="Makino S."/>
            <person name="Kano H."/>
            <person name="Kimura K."/>
        </authorList>
    </citation>
    <scope>NUCLEOTIDE SEQUENCE</scope>
    <source>
        <strain evidence="1">ME-900</strain>
    </source>
</reference>
<evidence type="ECO:0000313" key="2">
    <source>
        <dbReference type="Proteomes" id="UP001165243"/>
    </source>
</evidence>
<dbReference type="AlphaFoldDB" id="A0AAV5PBE7"/>
<evidence type="ECO:0008006" key="3">
    <source>
        <dbReference type="Google" id="ProtNLM"/>
    </source>
</evidence>
<accession>A0AAV5PBE7</accession>
<comment type="caution">
    <text evidence="1">The sequence shown here is derived from an EMBL/GenBank/DDBJ whole genome shotgun (WGS) entry which is preliminary data.</text>
</comment>
<proteinExistence type="predicted"/>
<name>A0AAV5PBE7_LACDE</name>
<dbReference type="Proteomes" id="UP001165243">
    <property type="component" value="Unassembled WGS sequence"/>
</dbReference>
<organism evidence="1 2">
    <name type="scientific">Lactobacillus delbrueckii subsp. bulgaricus</name>
    <dbReference type="NCBI Taxonomy" id="1585"/>
    <lineage>
        <taxon>Bacteria</taxon>
        <taxon>Bacillati</taxon>
        <taxon>Bacillota</taxon>
        <taxon>Bacilli</taxon>
        <taxon>Lactobacillales</taxon>
        <taxon>Lactobacillaceae</taxon>
        <taxon>Lactobacillus</taxon>
    </lineage>
</organism>
<protein>
    <recommendedName>
        <fullName evidence="3">PAS domain-containing protein</fullName>
    </recommendedName>
</protein>